<sequence>MAYGPPVVPETQRSHAGLSRSNEVVLRTNNLSKQYKQRMAVNNLSLEIHKGDIFGFLGPNGAGKTTTIRMILGLITPTAGSIEILGKELAHHRSQVLPRVGALIETPALYLYMSGRDNLRAVGSVLGGVSNKRIDEVLELVGLAGRQKDRVRTYSLGMKQRLGIAIALLQDPDLVILDEPANGLDPAGIVEMRDLMHRLSSEGKSVLISSHLLTEVQQICTRVAIISLGSLVRETTIENLVRGEGEFSVRLENAPAALQLIQKESWGKGAHIDEDGALVTAAPGGQGRNLNLYLVQAGLIPDTLTPATKDLEKIFLELTNSGSGDIK</sequence>
<dbReference type="PROSITE" id="PS50893">
    <property type="entry name" value="ABC_TRANSPORTER_2"/>
    <property type="match status" value="1"/>
</dbReference>
<name>A0ABQ6FWW8_9CHLR</name>
<feature type="region of interest" description="Disordered" evidence="5">
    <location>
        <begin position="1"/>
        <end position="20"/>
    </location>
</feature>
<keyword evidence="2" id="KW-0813">Transport</keyword>
<dbReference type="GO" id="GO:0005524">
    <property type="term" value="F:ATP binding"/>
    <property type="evidence" value="ECO:0007669"/>
    <property type="project" value="UniProtKB-KW"/>
</dbReference>
<dbReference type="Proteomes" id="UP001344906">
    <property type="component" value="Unassembled WGS sequence"/>
</dbReference>
<dbReference type="RefSeq" id="WP_338253780.1">
    <property type="nucleotide sequence ID" value="NZ_BSRI01000002.1"/>
</dbReference>
<dbReference type="InterPro" id="IPR027417">
    <property type="entry name" value="P-loop_NTPase"/>
</dbReference>
<reference evidence="7 8" key="1">
    <citation type="submission" date="2023-02" db="EMBL/GenBank/DDBJ databases">
        <title>Dictyobacter halimunensis sp. nov., a new member of the class Ktedonobacteria from forest soil in a geothermal area.</title>
        <authorList>
            <person name="Rachmania M.K."/>
            <person name="Ningsih F."/>
            <person name="Sakai Y."/>
            <person name="Yabe S."/>
            <person name="Yokota A."/>
            <person name="Sjamsuridzal W."/>
        </authorList>
    </citation>
    <scope>NUCLEOTIDE SEQUENCE [LARGE SCALE GENOMIC DNA]</scope>
    <source>
        <strain evidence="7 8">S3.2.2.5</strain>
    </source>
</reference>
<gene>
    <name evidence="7" type="ORF">KDH_45890</name>
</gene>
<keyword evidence="8" id="KW-1185">Reference proteome</keyword>
<evidence type="ECO:0000256" key="4">
    <source>
        <dbReference type="ARBA" id="ARBA00022840"/>
    </source>
</evidence>
<evidence type="ECO:0000313" key="8">
    <source>
        <dbReference type="Proteomes" id="UP001344906"/>
    </source>
</evidence>
<keyword evidence="3" id="KW-0547">Nucleotide-binding</keyword>
<evidence type="ECO:0000256" key="1">
    <source>
        <dbReference type="ARBA" id="ARBA00005417"/>
    </source>
</evidence>
<dbReference type="Gene3D" id="3.40.50.300">
    <property type="entry name" value="P-loop containing nucleotide triphosphate hydrolases"/>
    <property type="match status" value="1"/>
</dbReference>
<accession>A0ABQ6FWW8</accession>
<dbReference type="SUPFAM" id="SSF52540">
    <property type="entry name" value="P-loop containing nucleoside triphosphate hydrolases"/>
    <property type="match status" value="1"/>
</dbReference>
<dbReference type="EMBL" id="BSRI01000002">
    <property type="protein sequence ID" value="GLV57753.1"/>
    <property type="molecule type" value="Genomic_DNA"/>
</dbReference>
<comment type="caution">
    <text evidence="7">The sequence shown here is derived from an EMBL/GenBank/DDBJ whole genome shotgun (WGS) entry which is preliminary data.</text>
</comment>
<dbReference type="PANTHER" id="PTHR43335">
    <property type="entry name" value="ABC TRANSPORTER, ATP-BINDING PROTEIN"/>
    <property type="match status" value="1"/>
</dbReference>
<dbReference type="SMART" id="SM00382">
    <property type="entry name" value="AAA"/>
    <property type="match status" value="1"/>
</dbReference>
<evidence type="ECO:0000256" key="2">
    <source>
        <dbReference type="ARBA" id="ARBA00022448"/>
    </source>
</evidence>
<dbReference type="PROSITE" id="PS00211">
    <property type="entry name" value="ABC_TRANSPORTER_1"/>
    <property type="match status" value="1"/>
</dbReference>
<evidence type="ECO:0000256" key="5">
    <source>
        <dbReference type="SAM" id="MobiDB-lite"/>
    </source>
</evidence>
<proteinExistence type="inferred from homology"/>
<dbReference type="InterPro" id="IPR003593">
    <property type="entry name" value="AAA+_ATPase"/>
</dbReference>
<organism evidence="7 8">
    <name type="scientific">Dictyobacter halimunensis</name>
    <dbReference type="NCBI Taxonomy" id="3026934"/>
    <lineage>
        <taxon>Bacteria</taxon>
        <taxon>Bacillati</taxon>
        <taxon>Chloroflexota</taxon>
        <taxon>Ktedonobacteria</taxon>
        <taxon>Ktedonobacterales</taxon>
        <taxon>Dictyobacteraceae</taxon>
        <taxon>Dictyobacter</taxon>
    </lineage>
</organism>
<comment type="similarity">
    <text evidence="1">Belongs to the ABC transporter superfamily.</text>
</comment>
<evidence type="ECO:0000313" key="7">
    <source>
        <dbReference type="EMBL" id="GLV57753.1"/>
    </source>
</evidence>
<keyword evidence="4 7" id="KW-0067">ATP-binding</keyword>
<evidence type="ECO:0000259" key="6">
    <source>
        <dbReference type="PROSITE" id="PS50893"/>
    </source>
</evidence>
<dbReference type="PANTHER" id="PTHR43335:SF4">
    <property type="entry name" value="ABC TRANSPORTER, ATP-BINDING PROTEIN"/>
    <property type="match status" value="1"/>
</dbReference>
<evidence type="ECO:0000256" key="3">
    <source>
        <dbReference type="ARBA" id="ARBA00022741"/>
    </source>
</evidence>
<dbReference type="CDD" id="cd03268">
    <property type="entry name" value="ABC_BcrA_bacitracin_resist"/>
    <property type="match status" value="1"/>
</dbReference>
<dbReference type="Pfam" id="PF00005">
    <property type="entry name" value="ABC_tran"/>
    <property type="match status" value="1"/>
</dbReference>
<dbReference type="InterPro" id="IPR003439">
    <property type="entry name" value="ABC_transporter-like_ATP-bd"/>
</dbReference>
<feature type="domain" description="ABC transporter" evidence="6">
    <location>
        <begin position="26"/>
        <end position="253"/>
    </location>
</feature>
<dbReference type="InterPro" id="IPR017871">
    <property type="entry name" value="ABC_transporter-like_CS"/>
</dbReference>
<protein>
    <submittedName>
        <fullName evidence="7">ABC transporter ATP-binding protein</fullName>
    </submittedName>
</protein>